<reference evidence="2 3" key="1">
    <citation type="journal article" date="2012" name="Science">
        <title>The Paleozoic origin of enzymatic lignin decomposition reconstructed from 31 fungal genomes.</title>
        <authorList>
            <person name="Floudas D."/>
            <person name="Binder M."/>
            <person name="Riley R."/>
            <person name="Barry K."/>
            <person name="Blanchette R.A."/>
            <person name="Henrissat B."/>
            <person name="Martinez A.T."/>
            <person name="Otillar R."/>
            <person name="Spatafora J.W."/>
            <person name="Yadav J.S."/>
            <person name="Aerts A."/>
            <person name="Benoit I."/>
            <person name="Boyd A."/>
            <person name="Carlson A."/>
            <person name="Copeland A."/>
            <person name="Coutinho P.M."/>
            <person name="de Vries R.P."/>
            <person name="Ferreira P."/>
            <person name="Findley K."/>
            <person name="Foster B."/>
            <person name="Gaskell J."/>
            <person name="Glotzer D."/>
            <person name="Gorecki P."/>
            <person name="Heitman J."/>
            <person name="Hesse C."/>
            <person name="Hori C."/>
            <person name="Igarashi K."/>
            <person name="Jurgens J.A."/>
            <person name="Kallen N."/>
            <person name="Kersten P."/>
            <person name="Kohler A."/>
            <person name="Kuees U."/>
            <person name="Kumar T.K.A."/>
            <person name="Kuo A."/>
            <person name="LaButti K."/>
            <person name="Larrondo L.F."/>
            <person name="Lindquist E."/>
            <person name="Ling A."/>
            <person name="Lombard V."/>
            <person name="Lucas S."/>
            <person name="Lundell T."/>
            <person name="Martin R."/>
            <person name="McLaughlin D.J."/>
            <person name="Morgenstern I."/>
            <person name="Morin E."/>
            <person name="Murat C."/>
            <person name="Nagy L.G."/>
            <person name="Nolan M."/>
            <person name="Ohm R.A."/>
            <person name="Patyshakuliyeva A."/>
            <person name="Rokas A."/>
            <person name="Ruiz-Duenas F.J."/>
            <person name="Sabat G."/>
            <person name="Salamov A."/>
            <person name="Samejima M."/>
            <person name="Schmutz J."/>
            <person name="Slot J.C."/>
            <person name="St John F."/>
            <person name="Stenlid J."/>
            <person name="Sun H."/>
            <person name="Sun S."/>
            <person name="Syed K."/>
            <person name="Tsang A."/>
            <person name="Wiebenga A."/>
            <person name="Young D."/>
            <person name="Pisabarro A."/>
            <person name="Eastwood D.C."/>
            <person name="Martin F."/>
            <person name="Cullen D."/>
            <person name="Grigoriev I.V."/>
            <person name="Hibbett D.S."/>
        </authorList>
    </citation>
    <scope>NUCLEOTIDE SEQUENCE</scope>
    <source>
        <strain evidence="3">FP-58527</strain>
    </source>
</reference>
<organism evidence="2 3">
    <name type="scientific">Fomitopsis schrenkii</name>
    <name type="common">Brown rot fungus</name>
    <dbReference type="NCBI Taxonomy" id="2126942"/>
    <lineage>
        <taxon>Eukaryota</taxon>
        <taxon>Fungi</taxon>
        <taxon>Dikarya</taxon>
        <taxon>Basidiomycota</taxon>
        <taxon>Agaricomycotina</taxon>
        <taxon>Agaricomycetes</taxon>
        <taxon>Polyporales</taxon>
        <taxon>Fomitopsis</taxon>
    </lineage>
</organism>
<dbReference type="SUPFAM" id="SSF51197">
    <property type="entry name" value="Clavaminate synthase-like"/>
    <property type="match status" value="1"/>
</dbReference>
<dbReference type="STRING" id="743788.S8F735"/>
<gene>
    <name evidence="2" type="ORF">FOMPIDRAFT_1052442</name>
</gene>
<dbReference type="HOGENOM" id="CLU_1138030_0_0_1"/>
<evidence type="ECO:0000259" key="1">
    <source>
        <dbReference type="Pfam" id="PF14226"/>
    </source>
</evidence>
<dbReference type="Pfam" id="PF14226">
    <property type="entry name" value="DIOX_N"/>
    <property type="match status" value="1"/>
</dbReference>
<dbReference type="OrthoDB" id="406156at2759"/>
<name>S8F735_FOMSC</name>
<dbReference type="EMBL" id="KE504176">
    <property type="protein sequence ID" value="EPS97465.1"/>
    <property type="molecule type" value="Genomic_DNA"/>
</dbReference>
<sequence length="244" mass="27527">MISEDEYADVEVIDLSAFPFSTSVDVASPLDAAGQIARDGTLQRAFKALRETGFIAIKGHGLSPEEVHRQFDLCKMFFEEVPEEDKMRLHAKIWEGEWAGYKPRGYFKRPDGGKDTHENCDFYPYTIKRDRLPSVAQAFLEEIRAFSRDNVSGFRSWYGQFGPGGGAPARGPGCLRVVPFSAFDQSPTAYYTWAHVMILLRSDRALGDPNDVIRRTDTTFPSALRDTTSFFMHAERKHNFVGAP</sequence>
<dbReference type="Proteomes" id="UP000015241">
    <property type="component" value="Unassembled WGS sequence"/>
</dbReference>
<evidence type="ECO:0000313" key="2">
    <source>
        <dbReference type="EMBL" id="EPS97465.1"/>
    </source>
</evidence>
<dbReference type="InterPro" id="IPR026992">
    <property type="entry name" value="DIOX_N"/>
</dbReference>
<feature type="domain" description="Non-haem dioxygenase N-terminal" evidence="1">
    <location>
        <begin position="32"/>
        <end position="126"/>
    </location>
</feature>
<evidence type="ECO:0000313" key="3">
    <source>
        <dbReference type="Proteomes" id="UP000015241"/>
    </source>
</evidence>
<dbReference type="AlphaFoldDB" id="S8F735"/>
<keyword evidence="3" id="KW-1185">Reference proteome</keyword>
<dbReference type="Gene3D" id="2.60.120.330">
    <property type="entry name" value="B-lactam Antibiotic, Isopenicillin N Synthase, Chain"/>
    <property type="match status" value="1"/>
</dbReference>
<dbReference type="InterPro" id="IPR027443">
    <property type="entry name" value="IPNS-like_sf"/>
</dbReference>
<accession>S8F735</accession>
<proteinExistence type="predicted"/>
<protein>
    <recommendedName>
        <fullName evidence="1">Non-haem dioxygenase N-terminal domain-containing protein</fullName>
    </recommendedName>
</protein>
<dbReference type="InParanoid" id="S8F735"/>